<gene>
    <name evidence="1" type="ORF">SAMN04487894_101640</name>
</gene>
<accession>A0A1G6JU99</accession>
<dbReference type="EMBL" id="FMZO01000001">
    <property type="protein sequence ID" value="SDC22211.1"/>
    <property type="molecule type" value="Genomic_DNA"/>
</dbReference>
<evidence type="ECO:0000313" key="1">
    <source>
        <dbReference type="EMBL" id="SDC22211.1"/>
    </source>
</evidence>
<dbReference type="Proteomes" id="UP000198757">
    <property type="component" value="Unassembled WGS sequence"/>
</dbReference>
<protein>
    <submittedName>
        <fullName evidence="1">Uncharacterized protein</fullName>
    </submittedName>
</protein>
<proteinExistence type="predicted"/>
<name>A0A1G6JU99_NIADE</name>
<sequence length="47" mass="5636">MILEDLRGSGGLFLWNKPESFQSLILLIKRSFFLFRKKQLRKDRPVI</sequence>
<reference evidence="2" key="1">
    <citation type="submission" date="2016-10" db="EMBL/GenBank/DDBJ databases">
        <authorList>
            <person name="Varghese N."/>
            <person name="Submissions S."/>
        </authorList>
    </citation>
    <scope>NUCLEOTIDE SEQUENCE [LARGE SCALE GENOMIC DNA]</scope>
    <source>
        <strain evidence="2">DSM 25811 / CCM 8410 / LMG 26954 / E90</strain>
    </source>
</reference>
<keyword evidence="2" id="KW-1185">Reference proteome</keyword>
<evidence type="ECO:0000313" key="2">
    <source>
        <dbReference type="Proteomes" id="UP000198757"/>
    </source>
</evidence>
<dbReference type="AlphaFoldDB" id="A0A1G6JU99"/>
<dbReference type="STRING" id="1285928.SAMN04487894_101640"/>
<organism evidence="1 2">
    <name type="scientific">Niabella drilacis (strain DSM 25811 / CCM 8410 / CCUG 62505 / LMG 26954 / E90)</name>
    <dbReference type="NCBI Taxonomy" id="1285928"/>
    <lineage>
        <taxon>Bacteria</taxon>
        <taxon>Pseudomonadati</taxon>
        <taxon>Bacteroidota</taxon>
        <taxon>Chitinophagia</taxon>
        <taxon>Chitinophagales</taxon>
        <taxon>Chitinophagaceae</taxon>
        <taxon>Niabella</taxon>
    </lineage>
</organism>